<feature type="site" description="May be catalytically important" evidence="2">
    <location>
        <position position="155"/>
    </location>
</feature>
<keyword evidence="4" id="KW-1185">Reference proteome</keyword>
<dbReference type="EMBL" id="SNVV01000001">
    <property type="protein sequence ID" value="TDN56821.1"/>
    <property type="molecule type" value="Genomic_DNA"/>
</dbReference>
<sequence length="267" mass="29124">MNAPDFLRLPDVQASADERALAIQRVGVRGLRHPLALRGADGTVAHTVATVESTVALPAAVKGAHMSRFVAVLEESRGTVFDSAAFAALHAHMLARLESERGRIQFRFPCFLEKRAPVSGIASLLDIDATVEVDGALGEPPRQTLSLVVPVTSLCPCSKEISAYGAHNQRSHITLTVAPRAPLTLEELARVAEEEASSELYGLLKRADEKWVTERAYENPKFVEDLVRDIALRLRADSRLSAWRVESENFESIHNHSAYALIESGGI</sequence>
<evidence type="ECO:0000256" key="1">
    <source>
        <dbReference type="ARBA" id="ARBA00022801"/>
    </source>
</evidence>
<protein>
    <recommendedName>
        <fullName evidence="2">GTP cyclohydrolase FolE2</fullName>
        <ecNumber evidence="2">3.5.4.16</ecNumber>
    </recommendedName>
</protein>
<comment type="function">
    <text evidence="2">Converts GTP to 7,8-dihydroneopterin triphosphate.</text>
</comment>
<comment type="pathway">
    <text evidence="2">Cofactor biosynthesis; 7,8-dihydroneopterin triphosphate biosynthesis; 7,8-dihydroneopterin triphosphate from GTP: step 1/1.</text>
</comment>
<dbReference type="GO" id="GO:0046654">
    <property type="term" value="P:tetrahydrofolate biosynthetic process"/>
    <property type="evidence" value="ECO:0007669"/>
    <property type="project" value="UniProtKB-UniRule"/>
</dbReference>
<accession>A0A4V3BP19</accession>
<dbReference type="InterPro" id="IPR022838">
    <property type="entry name" value="GTP_cyclohydrolase_FolE2"/>
</dbReference>
<comment type="similarity">
    <text evidence="2">Belongs to the GTP cyclohydrolase IV family.</text>
</comment>
<dbReference type="EC" id="3.5.4.16" evidence="2"/>
<dbReference type="HAMAP" id="MF_01527_B">
    <property type="entry name" value="GTP_cyclohydrol_B"/>
    <property type="match status" value="1"/>
</dbReference>
<dbReference type="InterPro" id="IPR003801">
    <property type="entry name" value="GTP_cyclohydrolase_FolE2/MptA"/>
</dbReference>
<dbReference type="GO" id="GO:0003934">
    <property type="term" value="F:GTP cyclohydrolase I activity"/>
    <property type="evidence" value="ECO:0007669"/>
    <property type="project" value="UniProtKB-UniRule"/>
</dbReference>
<dbReference type="PANTHER" id="PTHR36445">
    <property type="entry name" value="GTP CYCLOHYDROLASE MPTA"/>
    <property type="match status" value="1"/>
</dbReference>
<dbReference type="NCBIfam" id="NF010200">
    <property type="entry name" value="PRK13674.1-1"/>
    <property type="match status" value="1"/>
</dbReference>
<dbReference type="PANTHER" id="PTHR36445:SF1">
    <property type="entry name" value="GTP CYCLOHYDROLASE MPTA"/>
    <property type="match status" value="1"/>
</dbReference>
<comment type="catalytic activity">
    <reaction evidence="2">
        <text>GTP + H2O = 7,8-dihydroneopterin 3'-triphosphate + formate + H(+)</text>
        <dbReference type="Rhea" id="RHEA:17473"/>
        <dbReference type="ChEBI" id="CHEBI:15377"/>
        <dbReference type="ChEBI" id="CHEBI:15378"/>
        <dbReference type="ChEBI" id="CHEBI:15740"/>
        <dbReference type="ChEBI" id="CHEBI:37565"/>
        <dbReference type="ChEBI" id="CHEBI:58462"/>
        <dbReference type="EC" id="3.5.4.16"/>
    </reaction>
</comment>
<dbReference type="RefSeq" id="WP_133587470.1">
    <property type="nucleotide sequence ID" value="NZ_SNVV01000001.1"/>
</dbReference>
<dbReference type="Pfam" id="PF02649">
    <property type="entry name" value="GCHY-1"/>
    <property type="match status" value="1"/>
</dbReference>
<dbReference type="Gene3D" id="3.10.270.10">
    <property type="entry name" value="Urate Oxidase"/>
    <property type="match status" value="1"/>
</dbReference>
<dbReference type="AlphaFoldDB" id="A0A4V3BP19"/>
<evidence type="ECO:0000256" key="2">
    <source>
        <dbReference type="HAMAP-Rule" id="MF_01527"/>
    </source>
</evidence>
<evidence type="ECO:0000313" key="4">
    <source>
        <dbReference type="Proteomes" id="UP000295129"/>
    </source>
</evidence>
<organism evidence="3 4">
    <name type="scientific">Azoarcus indigens</name>
    <dbReference type="NCBI Taxonomy" id="29545"/>
    <lineage>
        <taxon>Bacteria</taxon>
        <taxon>Pseudomonadati</taxon>
        <taxon>Pseudomonadota</taxon>
        <taxon>Betaproteobacteria</taxon>
        <taxon>Rhodocyclales</taxon>
        <taxon>Zoogloeaceae</taxon>
        <taxon>Azoarcus</taxon>
    </lineage>
</organism>
<reference evidence="3 4" key="1">
    <citation type="submission" date="2019-03" db="EMBL/GenBank/DDBJ databases">
        <title>Genomic Encyclopedia of Type Strains, Phase IV (KMG-IV): sequencing the most valuable type-strain genomes for metagenomic binning, comparative biology and taxonomic classification.</title>
        <authorList>
            <person name="Goeker M."/>
        </authorList>
    </citation>
    <scope>NUCLEOTIDE SEQUENCE [LARGE SCALE GENOMIC DNA]</scope>
    <source>
        <strain evidence="3 4">DSM 12121</strain>
    </source>
</reference>
<dbReference type="UniPathway" id="UPA00848">
    <property type="reaction ID" value="UER00151"/>
</dbReference>
<keyword evidence="1 2" id="KW-0378">Hydrolase</keyword>
<dbReference type="Proteomes" id="UP000295129">
    <property type="component" value="Unassembled WGS sequence"/>
</dbReference>
<dbReference type="OrthoDB" id="9774824at2"/>
<proteinExistence type="inferred from homology"/>
<gene>
    <name evidence="2" type="primary">folE2</name>
    <name evidence="3" type="ORF">C7389_101200</name>
</gene>
<comment type="caution">
    <text evidence="3">The sequence shown here is derived from an EMBL/GenBank/DDBJ whole genome shotgun (WGS) entry which is preliminary data.</text>
</comment>
<evidence type="ECO:0000313" key="3">
    <source>
        <dbReference type="EMBL" id="TDN56821.1"/>
    </source>
</evidence>
<name>A0A4V3BP19_9RHOO</name>